<evidence type="ECO:0008006" key="3">
    <source>
        <dbReference type="Google" id="ProtNLM"/>
    </source>
</evidence>
<reference evidence="1 2" key="1">
    <citation type="submission" date="2017-12" db="EMBL/GenBank/DDBJ databases">
        <title>Genome sequence of the active heterotrophic nitrifier-denitrifier, Cupriavidus pauculus UM1.</title>
        <authorList>
            <person name="Putonti C."/>
            <person name="Castignetti D."/>
        </authorList>
    </citation>
    <scope>NUCLEOTIDE SEQUENCE [LARGE SCALE GENOMIC DNA]</scope>
    <source>
        <strain evidence="1 2">UM1</strain>
    </source>
</reference>
<dbReference type="Gene3D" id="2.60.20.10">
    <property type="entry name" value="Crystallins"/>
    <property type="match status" value="1"/>
</dbReference>
<dbReference type="EMBL" id="PJRP01000015">
    <property type="protein sequence ID" value="PLP97845.1"/>
    <property type="molecule type" value="Genomic_DNA"/>
</dbReference>
<accession>A0A2N5C6I7</accession>
<gene>
    <name evidence="1" type="ORF">CYJ10_25540</name>
</gene>
<organism evidence="1 2">
    <name type="scientific">Cupriavidus pauculus</name>
    <dbReference type="NCBI Taxonomy" id="82633"/>
    <lineage>
        <taxon>Bacteria</taxon>
        <taxon>Pseudomonadati</taxon>
        <taxon>Pseudomonadota</taxon>
        <taxon>Betaproteobacteria</taxon>
        <taxon>Burkholderiales</taxon>
        <taxon>Burkholderiaceae</taxon>
        <taxon>Cupriavidus</taxon>
    </lineage>
</organism>
<dbReference type="Proteomes" id="UP000234341">
    <property type="component" value="Unassembled WGS sequence"/>
</dbReference>
<evidence type="ECO:0000313" key="2">
    <source>
        <dbReference type="Proteomes" id="UP000234341"/>
    </source>
</evidence>
<name>A0A2N5C6I7_9BURK</name>
<comment type="caution">
    <text evidence="1">The sequence shown here is derived from an EMBL/GenBank/DDBJ whole genome shotgun (WGS) entry which is preliminary data.</text>
</comment>
<sequence>MLFWLSVAASGQALAGQACVYTDTDYQGEKRCFDIDARVDVPDGFAFKSVKLAWDTELVVSTGAKFAGQVRRFTGDYPQTFGTSAMTFSTFLAVPRACVYKDAKFQGRENCFAPGALEWTLSDSVDRNASSLLMAKDLAFYAFSDQLGRGESYSRYSGVNFFEAFNDKARSLQVVRTRLNCSVDCPVGFSEGYNLADILERESAKTPDGKRHPLSQVVMTVETSSRQDFYVYVGNALRINFTARTADIEDAYTFRPVAKFDLDADTAFVSIALAYDDPEHLDVQLVSSDRMRKVVGTSPIATVPRPAAPLGTTLAIDNESSEAIRIAGLSFALVKPEARLQPPTRCWHSEMLAVATYFLGQCSAPSLSPAGQDRDAIRYSAGAAAYTGFNAVISGKPRTAAPETRLVSYTAMGRNPMAVYAAARVCRAEIEHIATPRMRRGVDDPADCISRTMTIIALFQTLFGPQWDSDRFEQVMSSILTHGTTGYATSNPEVENQLIAAVQERDRTTTRDNRRQTAMAAYRAADQVFQVSRNGTMDMEVAAARMHAAGNGQLVLSDAAPATLAEAQSAPLGRYQIDLRTYQPQTVTPRVLRNGRWEQDARNPFTYEIHSWDNIPIMLRLSSVLQGWRDDYRRFAGDNALSPGQVSLAHTGRRMADSMVTSIAEGEPAIYVVVLYRGFPVSVLLGSIDEDDPTKADVGTVVSAPQNVLYRDSAVRGAASHGLQAYLNHLHGRGVTDVFTSAITAPSALVKQRAGFKLIEPLDQDDASSDDDARRRR</sequence>
<dbReference type="AlphaFoldDB" id="A0A2N5C6I7"/>
<proteinExistence type="predicted"/>
<evidence type="ECO:0000313" key="1">
    <source>
        <dbReference type="EMBL" id="PLP97845.1"/>
    </source>
</evidence>
<protein>
    <recommendedName>
        <fullName evidence="3">Exotoxin</fullName>
    </recommendedName>
</protein>